<keyword evidence="3" id="KW-0804">Transcription</keyword>
<name>A0A1H6E7T3_9ACTN</name>
<reference evidence="7 8" key="1">
    <citation type="submission" date="2016-10" db="EMBL/GenBank/DDBJ databases">
        <authorList>
            <person name="de Groot N.N."/>
        </authorList>
    </citation>
    <scope>NUCLEOTIDE SEQUENCE [LARGE SCALE GENOMIC DNA]</scope>
    <source>
        <strain evidence="7 8">CGMCC 4.2023</strain>
    </source>
</reference>
<dbReference type="Gene3D" id="1.10.10.60">
    <property type="entry name" value="Homeodomain-like"/>
    <property type="match status" value="1"/>
</dbReference>
<dbReference type="PANTHER" id="PTHR30055">
    <property type="entry name" value="HTH-TYPE TRANSCRIPTIONAL REGULATOR RUTR"/>
    <property type="match status" value="1"/>
</dbReference>
<evidence type="ECO:0000256" key="3">
    <source>
        <dbReference type="ARBA" id="ARBA00023163"/>
    </source>
</evidence>
<dbReference type="InterPro" id="IPR001647">
    <property type="entry name" value="HTH_TetR"/>
</dbReference>
<dbReference type="PANTHER" id="PTHR30055:SF234">
    <property type="entry name" value="HTH-TYPE TRANSCRIPTIONAL REGULATOR BETI"/>
    <property type="match status" value="1"/>
</dbReference>
<accession>A0A1H6E7T3</accession>
<feature type="domain" description="HTH tetR-type" evidence="6">
    <location>
        <begin position="20"/>
        <end position="80"/>
    </location>
</feature>
<organism evidence="7 8">
    <name type="scientific">Actinacidiphila yanglinensis</name>
    <dbReference type="NCBI Taxonomy" id="310779"/>
    <lineage>
        <taxon>Bacteria</taxon>
        <taxon>Bacillati</taxon>
        <taxon>Actinomycetota</taxon>
        <taxon>Actinomycetes</taxon>
        <taxon>Kitasatosporales</taxon>
        <taxon>Streptomycetaceae</taxon>
        <taxon>Actinacidiphila</taxon>
    </lineage>
</organism>
<dbReference type="InterPro" id="IPR009057">
    <property type="entry name" value="Homeodomain-like_sf"/>
</dbReference>
<dbReference type="Pfam" id="PF00440">
    <property type="entry name" value="TetR_N"/>
    <property type="match status" value="1"/>
</dbReference>
<keyword evidence="8" id="KW-1185">Reference proteome</keyword>
<dbReference type="PROSITE" id="PS50977">
    <property type="entry name" value="HTH_TETR_2"/>
    <property type="match status" value="1"/>
</dbReference>
<evidence type="ECO:0000259" key="6">
    <source>
        <dbReference type="PROSITE" id="PS50977"/>
    </source>
</evidence>
<keyword evidence="2 4" id="KW-0238">DNA-binding</keyword>
<dbReference type="InterPro" id="IPR041347">
    <property type="entry name" value="MftR_C"/>
</dbReference>
<protein>
    <submittedName>
        <fullName evidence="7">Transcriptional regulator, TetR family</fullName>
    </submittedName>
</protein>
<feature type="region of interest" description="Disordered" evidence="5">
    <location>
        <begin position="1"/>
        <end position="21"/>
    </location>
</feature>
<gene>
    <name evidence="7" type="ORF">SAMN05216223_12788</name>
</gene>
<evidence type="ECO:0000313" key="7">
    <source>
        <dbReference type="EMBL" id="SEG93313.1"/>
    </source>
</evidence>
<keyword evidence="1" id="KW-0805">Transcription regulation</keyword>
<evidence type="ECO:0000256" key="5">
    <source>
        <dbReference type="SAM" id="MobiDB-lite"/>
    </source>
</evidence>
<dbReference type="Proteomes" id="UP000236754">
    <property type="component" value="Unassembled WGS sequence"/>
</dbReference>
<dbReference type="PRINTS" id="PR00455">
    <property type="entry name" value="HTHTETR"/>
</dbReference>
<sequence length="203" mass="22658">MSTEETPAVAAPSLRERKKQRTREAIRREAYRLFAEQGYEATTVDQIAEAAEVSPSTFFRYYPTKEDVVLVDDYDSVLAEALLSRPAGEPIVESLLAALADSFSPILKSDVDDLLLRTRLGFNDPAIRARSWDELQRSQDRLAEVIMTRTGRGPDDLEVHAAAAAIMAVATAVVRYWVERDGEPDLPALYEGPFRMLAEGLRL</sequence>
<dbReference type="EMBL" id="FNVU01000027">
    <property type="protein sequence ID" value="SEG93313.1"/>
    <property type="molecule type" value="Genomic_DNA"/>
</dbReference>
<evidence type="ECO:0000256" key="4">
    <source>
        <dbReference type="PROSITE-ProRule" id="PRU00335"/>
    </source>
</evidence>
<dbReference type="SUPFAM" id="SSF46689">
    <property type="entry name" value="Homeodomain-like"/>
    <property type="match status" value="1"/>
</dbReference>
<feature type="DNA-binding region" description="H-T-H motif" evidence="4">
    <location>
        <begin position="43"/>
        <end position="62"/>
    </location>
</feature>
<dbReference type="OrthoDB" id="8688418at2"/>
<evidence type="ECO:0000256" key="1">
    <source>
        <dbReference type="ARBA" id="ARBA00023015"/>
    </source>
</evidence>
<evidence type="ECO:0000256" key="2">
    <source>
        <dbReference type="ARBA" id="ARBA00023125"/>
    </source>
</evidence>
<dbReference type="Pfam" id="PF17754">
    <property type="entry name" value="TetR_C_14"/>
    <property type="match status" value="1"/>
</dbReference>
<dbReference type="RefSeq" id="WP_103890552.1">
    <property type="nucleotide sequence ID" value="NZ_FNVU01000027.1"/>
</dbReference>
<dbReference type="AlphaFoldDB" id="A0A1H6E7T3"/>
<dbReference type="GO" id="GO:0003700">
    <property type="term" value="F:DNA-binding transcription factor activity"/>
    <property type="evidence" value="ECO:0007669"/>
    <property type="project" value="TreeGrafter"/>
</dbReference>
<dbReference type="Gene3D" id="1.10.357.10">
    <property type="entry name" value="Tetracycline Repressor, domain 2"/>
    <property type="match status" value="1"/>
</dbReference>
<dbReference type="InterPro" id="IPR050109">
    <property type="entry name" value="HTH-type_TetR-like_transc_reg"/>
</dbReference>
<proteinExistence type="predicted"/>
<dbReference type="GO" id="GO:0000976">
    <property type="term" value="F:transcription cis-regulatory region binding"/>
    <property type="evidence" value="ECO:0007669"/>
    <property type="project" value="TreeGrafter"/>
</dbReference>
<evidence type="ECO:0000313" key="8">
    <source>
        <dbReference type="Proteomes" id="UP000236754"/>
    </source>
</evidence>